<protein>
    <submittedName>
        <fullName evidence="2">Uncharacterized protein</fullName>
    </submittedName>
</protein>
<dbReference type="Pfam" id="PF02493">
    <property type="entry name" value="MORN"/>
    <property type="match status" value="1"/>
</dbReference>
<evidence type="ECO:0000256" key="1">
    <source>
        <dbReference type="ARBA" id="ARBA00022737"/>
    </source>
</evidence>
<reference evidence="2 3" key="1">
    <citation type="journal article" date="2021" name="Nat. Plants">
        <title>The Taxus genome provides insights into paclitaxel biosynthesis.</title>
        <authorList>
            <person name="Xiong X."/>
            <person name="Gou J."/>
            <person name="Liao Q."/>
            <person name="Li Y."/>
            <person name="Zhou Q."/>
            <person name="Bi G."/>
            <person name="Li C."/>
            <person name="Du R."/>
            <person name="Wang X."/>
            <person name="Sun T."/>
            <person name="Guo L."/>
            <person name="Liang H."/>
            <person name="Lu P."/>
            <person name="Wu Y."/>
            <person name="Zhang Z."/>
            <person name="Ro D.K."/>
            <person name="Shang Y."/>
            <person name="Huang S."/>
            <person name="Yan J."/>
        </authorList>
    </citation>
    <scope>NUCLEOTIDE SEQUENCE [LARGE SCALE GENOMIC DNA]</scope>
    <source>
        <strain evidence="2">Ta-2019</strain>
    </source>
</reference>
<dbReference type="SUPFAM" id="SSF82185">
    <property type="entry name" value="Histone H3 K4-specific methyltransferase SET7/9 N-terminal domain"/>
    <property type="match status" value="1"/>
</dbReference>
<keyword evidence="3" id="KW-1185">Reference proteome</keyword>
<evidence type="ECO:0000313" key="2">
    <source>
        <dbReference type="EMBL" id="KAH9315885.1"/>
    </source>
</evidence>
<dbReference type="EMBL" id="JAHRHJ020000005">
    <property type="protein sequence ID" value="KAH9315885.1"/>
    <property type="molecule type" value="Genomic_DNA"/>
</dbReference>
<sequence>MEIPTLENTLQTKCMVLEFIALQNEHRYEGAWHEGRKQGLGMYTFRNGETQSGHWHCGVLETPSTLNSQPGLTKGASHAKVLHAVQEARHAAEKAFEVTRVDDRVNKSVAAANKAATAARVAAVKSCSEKNAQ</sequence>
<dbReference type="Gene3D" id="2.20.110.10">
    <property type="entry name" value="Histone H3 K4-specific methyltransferase SET7/9 N-terminal domain"/>
    <property type="match status" value="1"/>
</dbReference>
<organism evidence="2 3">
    <name type="scientific">Taxus chinensis</name>
    <name type="common">Chinese yew</name>
    <name type="synonym">Taxus wallichiana var. chinensis</name>
    <dbReference type="NCBI Taxonomy" id="29808"/>
    <lineage>
        <taxon>Eukaryota</taxon>
        <taxon>Viridiplantae</taxon>
        <taxon>Streptophyta</taxon>
        <taxon>Embryophyta</taxon>
        <taxon>Tracheophyta</taxon>
        <taxon>Spermatophyta</taxon>
        <taxon>Pinopsida</taxon>
        <taxon>Pinidae</taxon>
        <taxon>Conifers II</taxon>
        <taxon>Cupressales</taxon>
        <taxon>Taxaceae</taxon>
        <taxon>Taxus</taxon>
    </lineage>
</organism>
<dbReference type="InterPro" id="IPR003409">
    <property type="entry name" value="MORN"/>
</dbReference>
<comment type="caution">
    <text evidence="2">The sequence shown here is derived from an EMBL/GenBank/DDBJ whole genome shotgun (WGS) entry which is preliminary data.</text>
</comment>
<gene>
    <name evidence="2" type="ORF">KI387_024512</name>
</gene>
<dbReference type="GO" id="GO:0016020">
    <property type="term" value="C:membrane"/>
    <property type="evidence" value="ECO:0007669"/>
    <property type="project" value="UniProtKB-ARBA"/>
</dbReference>
<evidence type="ECO:0000313" key="3">
    <source>
        <dbReference type="Proteomes" id="UP000824469"/>
    </source>
</evidence>
<name>A0AA38G5P8_TAXCH</name>
<dbReference type="SMART" id="SM00698">
    <property type="entry name" value="MORN"/>
    <property type="match status" value="1"/>
</dbReference>
<dbReference type="AlphaFoldDB" id="A0AA38G5P8"/>
<dbReference type="Proteomes" id="UP000824469">
    <property type="component" value="Unassembled WGS sequence"/>
</dbReference>
<feature type="non-terminal residue" evidence="2">
    <location>
        <position position="133"/>
    </location>
</feature>
<keyword evidence="1" id="KW-0677">Repeat</keyword>
<dbReference type="OMA" id="GWHEGRK"/>
<accession>A0AA38G5P8</accession>
<proteinExistence type="predicted"/>